<dbReference type="Pfam" id="PF05768">
    <property type="entry name" value="Glrx-like"/>
    <property type="match status" value="1"/>
</dbReference>
<dbReference type="InterPro" id="IPR008554">
    <property type="entry name" value="Glutaredoxin-like"/>
</dbReference>
<dbReference type="PANTHER" id="PTHR33558">
    <property type="entry name" value="GLUTAREDOXIN-LIKE PROTEIN C5ORF63 HOMOLOG"/>
    <property type="match status" value="1"/>
</dbReference>
<comment type="similarity">
    <text evidence="1">Belongs to the glutaredoxin family.</text>
</comment>
<name>A0A0M9VQ90_9BASI</name>
<comment type="caution">
    <text evidence="2">The sequence shown here is derived from an EMBL/GenBank/DDBJ whole genome shotgun (WGS) entry which is preliminary data.</text>
</comment>
<keyword evidence="3" id="KW-1185">Reference proteome</keyword>
<sequence length="105" mass="12253">MRRGSRLFSTKASIPHLTLFTGTHCSLCDDMKEVLEAETTPFTLAMYNIRDDTSPNVEYWRRKYQYDIPVLHLRWGEPTQEDDYGPEIARHRLDPAQLAAALQRK</sequence>
<keyword evidence="1" id="KW-0249">Electron transport</keyword>
<protein>
    <recommendedName>
        <fullName evidence="1">Glutaredoxin-like protein</fullName>
    </recommendedName>
</protein>
<dbReference type="STRING" id="77020.A0A0M9VQ90"/>
<dbReference type="EMBL" id="LGAV01000002">
    <property type="protein sequence ID" value="KOS15269.1"/>
    <property type="molecule type" value="Genomic_DNA"/>
</dbReference>
<dbReference type="InterPro" id="IPR036249">
    <property type="entry name" value="Thioredoxin-like_sf"/>
</dbReference>
<dbReference type="Gene3D" id="3.40.30.10">
    <property type="entry name" value="Glutaredoxin"/>
    <property type="match status" value="1"/>
</dbReference>
<evidence type="ECO:0000313" key="2">
    <source>
        <dbReference type="EMBL" id="KOS15269.1"/>
    </source>
</evidence>
<dbReference type="SUPFAM" id="SSF52833">
    <property type="entry name" value="Thioredoxin-like"/>
    <property type="match status" value="1"/>
</dbReference>
<dbReference type="OrthoDB" id="429967at2759"/>
<evidence type="ECO:0000313" key="3">
    <source>
        <dbReference type="Proteomes" id="UP000037751"/>
    </source>
</evidence>
<proteinExistence type="inferred from homology"/>
<dbReference type="PANTHER" id="PTHR33558:SF1">
    <property type="entry name" value="GLUTAREDOXIN-LIKE PROTEIN C5ORF63 HOMOLOG"/>
    <property type="match status" value="1"/>
</dbReference>
<evidence type="ECO:0000256" key="1">
    <source>
        <dbReference type="RuleBase" id="RU363082"/>
    </source>
</evidence>
<dbReference type="VEuPathDB" id="FungiDB:Malapachy_2475"/>
<organism evidence="2 3">
    <name type="scientific">Malassezia pachydermatis</name>
    <dbReference type="NCBI Taxonomy" id="77020"/>
    <lineage>
        <taxon>Eukaryota</taxon>
        <taxon>Fungi</taxon>
        <taxon>Dikarya</taxon>
        <taxon>Basidiomycota</taxon>
        <taxon>Ustilaginomycotina</taxon>
        <taxon>Malasseziomycetes</taxon>
        <taxon>Malasseziales</taxon>
        <taxon>Malasseziaceae</taxon>
        <taxon>Malassezia</taxon>
    </lineage>
</organism>
<accession>A0A0M9VQ90</accession>
<dbReference type="InterPro" id="IPR052565">
    <property type="entry name" value="Glutaredoxin-like_YDR286C"/>
</dbReference>
<gene>
    <name evidence="2" type="ORF">Malapachy_2475</name>
</gene>
<dbReference type="RefSeq" id="XP_017992901.1">
    <property type="nucleotide sequence ID" value="XM_018136964.1"/>
</dbReference>
<reference evidence="2 3" key="1">
    <citation type="submission" date="2015-07" db="EMBL/GenBank/DDBJ databases">
        <title>Draft Genome Sequence of Malassezia furfur CBS1878 and Malassezia pachydermatis CBS1879.</title>
        <authorList>
            <person name="Triana S."/>
            <person name="Ohm R."/>
            <person name="Gonzalez A."/>
            <person name="DeCock H."/>
            <person name="Restrepo S."/>
            <person name="Celis A."/>
        </authorList>
    </citation>
    <scope>NUCLEOTIDE SEQUENCE [LARGE SCALE GENOMIC DNA]</scope>
    <source>
        <strain evidence="2 3">CBS 1879</strain>
    </source>
</reference>
<dbReference type="GeneID" id="28728839"/>
<dbReference type="AlphaFoldDB" id="A0A0M9VQ90"/>
<dbReference type="Proteomes" id="UP000037751">
    <property type="component" value="Unassembled WGS sequence"/>
</dbReference>
<keyword evidence="1" id="KW-0813">Transport</keyword>